<comment type="caution">
    <text evidence="2">The sequence shown here is derived from an EMBL/GenBank/DDBJ whole genome shotgun (WGS) entry which is preliminary data.</text>
</comment>
<dbReference type="PANTHER" id="PTHR35175:SF1">
    <property type="entry name" value="OXIDOREDUCTASE"/>
    <property type="match status" value="1"/>
</dbReference>
<accession>A0ABT0N4E3</accession>
<keyword evidence="1" id="KW-0175">Coiled coil</keyword>
<sequence>MEQLGFFEIPSPCLGVCKTDNRGYCLGCLRSRDERFHWQQLTDVQKLEVIRLCKRRRRNRQLAILKARKEQIKQQRDEMNGQLNFGDDPE</sequence>
<reference evidence="2 3" key="1">
    <citation type="submission" date="2022-01" db="EMBL/GenBank/DDBJ databases">
        <title>Whole genome-based taxonomy of the Shewanellaceae.</title>
        <authorList>
            <person name="Martin-Rodriguez A.J."/>
        </authorList>
    </citation>
    <scope>NUCLEOTIDE SEQUENCE [LARGE SCALE GENOMIC DNA]</scope>
    <source>
        <strain evidence="2 3">DSM 21332</strain>
    </source>
</reference>
<protein>
    <submittedName>
        <fullName evidence="2">DUF1289 domain-containing protein</fullName>
    </submittedName>
</protein>
<evidence type="ECO:0000313" key="3">
    <source>
        <dbReference type="Proteomes" id="UP001202831"/>
    </source>
</evidence>
<dbReference type="InterPro" id="IPR010710">
    <property type="entry name" value="DUF1289"/>
</dbReference>
<feature type="coiled-coil region" evidence="1">
    <location>
        <begin position="55"/>
        <end position="82"/>
    </location>
</feature>
<evidence type="ECO:0000313" key="2">
    <source>
        <dbReference type="EMBL" id="MCL2912736.1"/>
    </source>
</evidence>
<proteinExistence type="predicted"/>
<name>A0ABT0N4E3_9GAMM</name>
<organism evidence="2 3">
    <name type="scientific">Shewanella corallii</name>
    <dbReference type="NCBI Taxonomy" id="560080"/>
    <lineage>
        <taxon>Bacteria</taxon>
        <taxon>Pseudomonadati</taxon>
        <taxon>Pseudomonadota</taxon>
        <taxon>Gammaproteobacteria</taxon>
        <taxon>Alteromonadales</taxon>
        <taxon>Shewanellaceae</taxon>
        <taxon>Shewanella</taxon>
    </lineage>
</organism>
<gene>
    <name evidence="2" type="ORF">L2725_02885</name>
</gene>
<dbReference type="Proteomes" id="UP001202831">
    <property type="component" value="Unassembled WGS sequence"/>
</dbReference>
<dbReference type="RefSeq" id="WP_249247555.1">
    <property type="nucleotide sequence ID" value="NZ_JAKIKT010000001.1"/>
</dbReference>
<evidence type="ECO:0000256" key="1">
    <source>
        <dbReference type="SAM" id="Coils"/>
    </source>
</evidence>
<dbReference type="PANTHER" id="PTHR35175">
    <property type="entry name" value="DUF1289 DOMAIN-CONTAINING PROTEIN"/>
    <property type="match status" value="1"/>
</dbReference>
<dbReference type="EMBL" id="JAKIKT010000001">
    <property type="protein sequence ID" value="MCL2912736.1"/>
    <property type="molecule type" value="Genomic_DNA"/>
</dbReference>
<keyword evidence="3" id="KW-1185">Reference proteome</keyword>
<dbReference type="Pfam" id="PF06945">
    <property type="entry name" value="DUF1289"/>
    <property type="match status" value="1"/>
</dbReference>